<dbReference type="PANTHER" id="PTHR47893">
    <property type="entry name" value="REGULATORY PROTEIN PCHR"/>
    <property type="match status" value="1"/>
</dbReference>
<dbReference type="Pfam" id="PF12833">
    <property type="entry name" value="HTH_18"/>
    <property type="match status" value="1"/>
</dbReference>
<dbReference type="SMART" id="SM00342">
    <property type="entry name" value="HTH_ARAC"/>
    <property type="match status" value="1"/>
</dbReference>
<keyword evidence="5" id="KW-1185">Reference proteome</keyword>
<accession>A0ABP8LV77</accession>
<evidence type="ECO:0000313" key="4">
    <source>
        <dbReference type="EMBL" id="GAA4436406.1"/>
    </source>
</evidence>
<dbReference type="RefSeq" id="WP_345027615.1">
    <property type="nucleotide sequence ID" value="NZ_BAABEY010000015.1"/>
</dbReference>
<reference evidence="5" key="1">
    <citation type="journal article" date="2019" name="Int. J. Syst. Evol. Microbiol.">
        <title>The Global Catalogue of Microorganisms (GCM) 10K type strain sequencing project: providing services to taxonomists for standard genome sequencing and annotation.</title>
        <authorList>
            <consortium name="The Broad Institute Genomics Platform"/>
            <consortium name="The Broad Institute Genome Sequencing Center for Infectious Disease"/>
            <person name="Wu L."/>
            <person name="Ma J."/>
        </authorList>
    </citation>
    <scope>NUCLEOTIDE SEQUENCE [LARGE SCALE GENOMIC DNA]</scope>
    <source>
        <strain evidence="5">JCM 31920</strain>
    </source>
</reference>
<dbReference type="SUPFAM" id="SSF46689">
    <property type="entry name" value="Homeodomain-like"/>
    <property type="match status" value="1"/>
</dbReference>
<feature type="domain" description="HTH araC/xylS-type" evidence="3">
    <location>
        <begin position="225"/>
        <end position="326"/>
    </location>
</feature>
<comment type="caution">
    <text evidence="4">The sequence shown here is derived from an EMBL/GenBank/DDBJ whole genome shotgun (WGS) entry which is preliminary data.</text>
</comment>
<evidence type="ECO:0000259" key="3">
    <source>
        <dbReference type="PROSITE" id="PS01124"/>
    </source>
</evidence>
<name>A0ABP8LV77_9BACT</name>
<proteinExistence type="predicted"/>
<dbReference type="PANTHER" id="PTHR47893:SF1">
    <property type="entry name" value="REGULATORY PROTEIN PCHR"/>
    <property type="match status" value="1"/>
</dbReference>
<gene>
    <name evidence="4" type="ORF">GCM10023091_14260</name>
</gene>
<dbReference type="Proteomes" id="UP001501508">
    <property type="component" value="Unassembled WGS sequence"/>
</dbReference>
<dbReference type="Gene3D" id="1.10.10.60">
    <property type="entry name" value="Homeodomain-like"/>
    <property type="match status" value="2"/>
</dbReference>
<dbReference type="InterPro" id="IPR018060">
    <property type="entry name" value="HTH_AraC"/>
</dbReference>
<evidence type="ECO:0000256" key="2">
    <source>
        <dbReference type="ARBA" id="ARBA00023163"/>
    </source>
</evidence>
<dbReference type="PROSITE" id="PS01124">
    <property type="entry name" value="HTH_ARAC_FAMILY_2"/>
    <property type="match status" value="1"/>
</dbReference>
<dbReference type="InterPro" id="IPR053142">
    <property type="entry name" value="PchR_regulatory_protein"/>
</dbReference>
<protein>
    <recommendedName>
        <fullName evidence="3">HTH araC/xylS-type domain-containing protein</fullName>
    </recommendedName>
</protein>
<sequence length="331" mass="38112">MKVKSHLKWELPSNLAGKFSLTKALYQNSLRILNGHRVWVTTHADFNVWRRIQHGEEFCLEVYVLSLTKEATFYLDLKSPILVLIHVLEGVLLLQRGDEPEKTMAKKRSYLGTVPEGRYKVRIPAGKHIYFSSHLKLEVLEELSSVFSSFELLTSRIPQQLAEFSSAEFKASVLRLLYQTKRGKLRDSMAGFSLDARLWELFRSALEILEKPKLRQKAGAKQVVHRLREYLDNLAELGQTLPTIAELSDRLCLHPHHLARVFKSEFGIAPRDYIVGLKMKAGYKLLTQKNLPVHMVAFELGYQDPYSFARQFRAYFGFPPGKAKLNQPEKL</sequence>
<organism evidence="4 5">
    <name type="scientific">Ravibacter arvi</name>
    <dbReference type="NCBI Taxonomy" id="2051041"/>
    <lineage>
        <taxon>Bacteria</taxon>
        <taxon>Pseudomonadati</taxon>
        <taxon>Bacteroidota</taxon>
        <taxon>Cytophagia</taxon>
        <taxon>Cytophagales</taxon>
        <taxon>Spirosomataceae</taxon>
        <taxon>Ravibacter</taxon>
    </lineage>
</organism>
<dbReference type="InterPro" id="IPR009057">
    <property type="entry name" value="Homeodomain-like_sf"/>
</dbReference>
<evidence type="ECO:0000256" key="1">
    <source>
        <dbReference type="ARBA" id="ARBA00023015"/>
    </source>
</evidence>
<keyword evidence="2" id="KW-0804">Transcription</keyword>
<evidence type="ECO:0000313" key="5">
    <source>
        <dbReference type="Proteomes" id="UP001501508"/>
    </source>
</evidence>
<dbReference type="EMBL" id="BAABEY010000015">
    <property type="protein sequence ID" value="GAA4436406.1"/>
    <property type="molecule type" value="Genomic_DNA"/>
</dbReference>
<keyword evidence="1" id="KW-0805">Transcription regulation</keyword>